<feature type="domain" description="UspA" evidence="2">
    <location>
        <begin position="144"/>
        <end position="284"/>
    </location>
</feature>
<name>A0A4Y3WMA6_9PSEU</name>
<proteinExistence type="inferred from homology"/>
<comment type="similarity">
    <text evidence="1">Belongs to the universal stress protein A family.</text>
</comment>
<organism evidence="3 4">
    <name type="scientific">Pseudonocardia hydrocarbonoxydans</name>
    <dbReference type="NCBI Taxonomy" id="76726"/>
    <lineage>
        <taxon>Bacteria</taxon>
        <taxon>Bacillati</taxon>
        <taxon>Actinomycetota</taxon>
        <taxon>Actinomycetes</taxon>
        <taxon>Pseudonocardiales</taxon>
        <taxon>Pseudonocardiaceae</taxon>
        <taxon>Pseudonocardia</taxon>
    </lineage>
</organism>
<dbReference type="InterPro" id="IPR006015">
    <property type="entry name" value="Universal_stress_UspA"/>
</dbReference>
<dbReference type="SUPFAM" id="SSF52402">
    <property type="entry name" value="Adenine nucleotide alpha hydrolases-like"/>
    <property type="match status" value="2"/>
</dbReference>
<dbReference type="RefSeq" id="WP_170183767.1">
    <property type="nucleotide sequence ID" value="NZ_BAAARZ010000019.1"/>
</dbReference>
<dbReference type="InterPro" id="IPR006016">
    <property type="entry name" value="UspA"/>
</dbReference>
<sequence length="302" mass="30587">MSWTGTGRIVVGVDPSDSAREAAEWAADLAAAHGGHLLLVHVVRGAYGERTAGPVPVWLDELRVTALRLGVGGCAVEVLPGEPVGVLAARAEDAVLLVLGSYGEAAWTGMLAGSVAVSLLERVRCPVAVIRGRAPHLPPPRGGPVVVGVEDSPAGRAALDVAAGLAGALGARLVGTRAWSDVVAAGDGSAHRRPEDPAVLAAEARDLLTAELSRVAVAHPDLAIEPDPDEDTPLRALLDRAAGARMIVVGHRRGAPQPTPRGGVLLGSTSRGLVEFAECPVVVVGPAMVGSRAAGPVSGSRP</sequence>
<dbReference type="Pfam" id="PF00582">
    <property type="entry name" value="Usp"/>
    <property type="match status" value="2"/>
</dbReference>
<feature type="domain" description="UspA" evidence="2">
    <location>
        <begin position="7"/>
        <end position="131"/>
    </location>
</feature>
<dbReference type="Proteomes" id="UP000320338">
    <property type="component" value="Unassembled WGS sequence"/>
</dbReference>
<evidence type="ECO:0000313" key="4">
    <source>
        <dbReference type="Proteomes" id="UP000320338"/>
    </source>
</evidence>
<dbReference type="InterPro" id="IPR014729">
    <property type="entry name" value="Rossmann-like_a/b/a_fold"/>
</dbReference>
<dbReference type="PRINTS" id="PR01438">
    <property type="entry name" value="UNVRSLSTRESS"/>
</dbReference>
<comment type="caution">
    <text evidence="3">The sequence shown here is derived from an EMBL/GenBank/DDBJ whole genome shotgun (WGS) entry which is preliminary data.</text>
</comment>
<protein>
    <submittedName>
        <fullName evidence="3">Universal stress protein</fullName>
    </submittedName>
</protein>
<dbReference type="PANTHER" id="PTHR46268">
    <property type="entry name" value="STRESS RESPONSE PROTEIN NHAX"/>
    <property type="match status" value="1"/>
</dbReference>
<reference evidence="3 4" key="1">
    <citation type="submission" date="2019-06" db="EMBL/GenBank/DDBJ databases">
        <title>Whole genome shotgun sequence of Pseudonocardia hydrocarbonoxydans NBRC 14498.</title>
        <authorList>
            <person name="Hosoyama A."/>
            <person name="Uohara A."/>
            <person name="Ohji S."/>
            <person name="Ichikawa N."/>
        </authorList>
    </citation>
    <scope>NUCLEOTIDE SEQUENCE [LARGE SCALE GENOMIC DNA]</scope>
    <source>
        <strain evidence="3 4">NBRC 14498</strain>
    </source>
</reference>
<evidence type="ECO:0000259" key="2">
    <source>
        <dbReference type="Pfam" id="PF00582"/>
    </source>
</evidence>
<dbReference type="PANTHER" id="PTHR46268:SF6">
    <property type="entry name" value="UNIVERSAL STRESS PROTEIN UP12"/>
    <property type="match status" value="1"/>
</dbReference>
<evidence type="ECO:0000256" key="1">
    <source>
        <dbReference type="ARBA" id="ARBA00008791"/>
    </source>
</evidence>
<dbReference type="EMBL" id="BJNG01000017">
    <property type="protein sequence ID" value="GEC20052.1"/>
    <property type="molecule type" value="Genomic_DNA"/>
</dbReference>
<gene>
    <name evidence="3" type="ORF">PHY01_23350</name>
</gene>
<dbReference type="AlphaFoldDB" id="A0A4Y3WMA6"/>
<dbReference type="CDD" id="cd00293">
    <property type="entry name" value="USP-like"/>
    <property type="match status" value="1"/>
</dbReference>
<evidence type="ECO:0000313" key="3">
    <source>
        <dbReference type="EMBL" id="GEC20052.1"/>
    </source>
</evidence>
<keyword evidence="4" id="KW-1185">Reference proteome</keyword>
<accession>A0A4Y3WMA6</accession>
<dbReference type="Gene3D" id="3.40.50.620">
    <property type="entry name" value="HUPs"/>
    <property type="match status" value="2"/>
</dbReference>